<accession>A0A3P3R5T2</accession>
<feature type="transmembrane region" description="Helical" evidence="2">
    <location>
        <begin position="192"/>
        <end position="209"/>
    </location>
</feature>
<keyword evidence="4" id="KW-1185">Reference proteome</keyword>
<dbReference type="OrthoDB" id="275771at2157"/>
<dbReference type="RefSeq" id="WP_124956520.1">
    <property type="nucleotide sequence ID" value="NZ_RRCH01000039.1"/>
</dbReference>
<evidence type="ECO:0000256" key="1">
    <source>
        <dbReference type="SAM" id="MobiDB-lite"/>
    </source>
</evidence>
<reference evidence="3 4" key="1">
    <citation type="submission" date="2018-11" db="EMBL/GenBank/DDBJ databases">
        <title>Taxonoimc description of Halomarina strain SPP-AMP-1.</title>
        <authorList>
            <person name="Pal Y."/>
            <person name="Srinivasana K."/>
            <person name="Verma A."/>
            <person name="Kumar P."/>
        </authorList>
    </citation>
    <scope>NUCLEOTIDE SEQUENCE [LARGE SCALE GENOMIC DNA]</scope>
    <source>
        <strain evidence="3 4">SPP-AMP-1</strain>
    </source>
</reference>
<evidence type="ECO:0000313" key="3">
    <source>
        <dbReference type="EMBL" id="RRJ28249.1"/>
    </source>
</evidence>
<evidence type="ECO:0000313" key="4">
    <source>
        <dbReference type="Proteomes" id="UP000282322"/>
    </source>
</evidence>
<organism evidence="3 4">
    <name type="scientific">Halocatena pleomorpha</name>
    <dbReference type="NCBI Taxonomy" id="1785090"/>
    <lineage>
        <taxon>Archaea</taxon>
        <taxon>Methanobacteriati</taxon>
        <taxon>Methanobacteriota</taxon>
        <taxon>Stenosarchaea group</taxon>
        <taxon>Halobacteria</taxon>
        <taxon>Halobacteriales</taxon>
        <taxon>Natronomonadaceae</taxon>
        <taxon>Halocatena</taxon>
    </lineage>
</organism>
<dbReference type="EMBL" id="RRCH01000039">
    <property type="protein sequence ID" value="RRJ28249.1"/>
    <property type="molecule type" value="Genomic_DNA"/>
</dbReference>
<feature type="transmembrane region" description="Helical" evidence="2">
    <location>
        <begin position="168"/>
        <end position="185"/>
    </location>
</feature>
<feature type="region of interest" description="Disordered" evidence="1">
    <location>
        <begin position="139"/>
        <end position="158"/>
    </location>
</feature>
<evidence type="ECO:0000256" key="2">
    <source>
        <dbReference type="SAM" id="Phobius"/>
    </source>
</evidence>
<keyword evidence="2" id="KW-0812">Transmembrane</keyword>
<comment type="caution">
    <text evidence="3">The sequence shown here is derived from an EMBL/GenBank/DDBJ whole genome shotgun (WGS) entry which is preliminary data.</text>
</comment>
<sequence length="275" mass="31282">MPDGPDEISMNEFDEQAEELLELESDLSSMVGAEMDPNEQYESGTVLGAERVLFDAVPDTYPTTILSPHALRLDVQLSPNRNTSVYIAWPEQLTGDTSLDQLLSTVDVPAHSFADILGREIPVERDGSHYVVDLEHESLDTSATAETDVSSENSDVESLDDSGLTSPHWYYVVIACFLSWTLYFPLHQYTPIVDITILAWLVFPVGMYFDNQHVRERSTWTPNKWVWPILSLVWFLNIPAVLVYLYKRHQAEFLHTESSGRIQTAVEFLTERLRL</sequence>
<keyword evidence="2" id="KW-0472">Membrane</keyword>
<protein>
    <submittedName>
        <fullName evidence="3">Uncharacterized protein</fullName>
    </submittedName>
</protein>
<feature type="transmembrane region" description="Helical" evidence="2">
    <location>
        <begin position="225"/>
        <end position="246"/>
    </location>
</feature>
<proteinExistence type="predicted"/>
<feature type="compositionally biased region" description="Polar residues" evidence="1">
    <location>
        <begin position="140"/>
        <end position="153"/>
    </location>
</feature>
<keyword evidence="2" id="KW-1133">Transmembrane helix</keyword>
<dbReference type="AlphaFoldDB" id="A0A3P3R5T2"/>
<name>A0A3P3R5T2_9EURY</name>
<gene>
    <name evidence="3" type="ORF">EIK79_16075</name>
</gene>
<dbReference type="Proteomes" id="UP000282322">
    <property type="component" value="Unassembled WGS sequence"/>
</dbReference>